<dbReference type="Proteomes" id="UP000008080">
    <property type="component" value="Chromosome"/>
</dbReference>
<dbReference type="HOGENOM" id="CLU_1010701_0_0_7"/>
<dbReference type="InterPro" id="IPR016192">
    <property type="entry name" value="APOBEC/CMP_deaminase_Zn-bd"/>
</dbReference>
<dbReference type="GO" id="GO:0016787">
    <property type="term" value="F:hydrolase activity"/>
    <property type="evidence" value="ECO:0007669"/>
    <property type="project" value="InterPro"/>
</dbReference>
<dbReference type="SUPFAM" id="SSF53927">
    <property type="entry name" value="Cytidine deaminase-like"/>
    <property type="match status" value="1"/>
</dbReference>
<proteinExistence type="predicted"/>
<dbReference type="PROSITE" id="PS00903">
    <property type="entry name" value="CYT_DCMP_DEAMINASES_1"/>
    <property type="match status" value="1"/>
</dbReference>
<evidence type="ECO:0000313" key="5">
    <source>
        <dbReference type="Proteomes" id="UP000008080"/>
    </source>
</evidence>
<dbReference type="Gene3D" id="3.40.140.10">
    <property type="entry name" value="Cytidine Deaminase, domain 2"/>
    <property type="match status" value="1"/>
</dbReference>
<dbReference type="AlphaFoldDB" id="Q6MHD6"/>
<protein>
    <recommendedName>
        <fullName evidence="3">CMP/dCMP-type deaminase domain-containing protein</fullName>
    </recommendedName>
</protein>
<sequence>MLAEKRAEHIAFLLASEGGEVAFVEDKGTVYFARFPVGVAAPSSAVVKLLQGLFDRFVDHSFFILRQRIYTTAGLTEMCRGMVKVVAKRITENIRPRDHGELAGLQFVEIGDASQILLPVAYLSQENQKSIQEVAGWLGSHAAVIPARQLELASGLARWVPRGSVLHDYDRDIAAFLLNDQGQLLSYGVNSNSKNKTLHAEVNLVQRLHRETGRPIPAGAVLYSTHKPCKMCAGMIYHWCEDPSQLKVYYSVEEKGGLSRQTVLDQHGLNHHISK</sequence>
<dbReference type="Pfam" id="PF14439">
    <property type="entry name" value="Bd3614-deam"/>
    <property type="match status" value="1"/>
</dbReference>
<evidence type="ECO:0000256" key="1">
    <source>
        <dbReference type="ARBA" id="ARBA00022723"/>
    </source>
</evidence>
<dbReference type="EMBL" id="BX842656">
    <property type="protein sequence ID" value="CAE80991.1"/>
    <property type="molecule type" value="Genomic_DNA"/>
</dbReference>
<feature type="domain" description="CMP/dCMP-type deaminase" evidence="3">
    <location>
        <begin position="139"/>
        <end position="261"/>
    </location>
</feature>
<dbReference type="KEGG" id="bba:Bd3614"/>
<dbReference type="eggNOG" id="COG0590">
    <property type="taxonomic scope" value="Bacteria"/>
</dbReference>
<organism evidence="4 5">
    <name type="scientific">Bdellovibrio bacteriovorus (strain ATCC 15356 / DSM 50701 / NCIMB 9529 / HD100)</name>
    <dbReference type="NCBI Taxonomy" id="264462"/>
    <lineage>
        <taxon>Bacteria</taxon>
        <taxon>Pseudomonadati</taxon>
        <taxon>Bdellovibrionota</taxon>
        <taxon>Bdellovibrionia</taxon>
        <taxon>Bdellovibrionales</taxon>
        <taxon>Pseudobdellovibrionaceae</taxon>
        <taxon>Bdellovibrio</taxon>
    </lineage>
</organism>
<evidence type="ECO:0000259" key="3">
    <source>
        <dbReference type="PROSITE" id="PS51747"/>
    </source>
</evidence>
<evidence type="ECO:0000313" key="4">
    <source>
        <dbReference type="EMBL" id="CAE80991.1"/>
    </source>
</evidence>
<reference evidence="4 5" key="1">
    <citation type="journal article" date="2004" name="Science">
        <title>A predator unmasked: life cycle of Bdellovibrio bacteriovorus from a genomic perspective.</title>
        <authorList>
            <person name="Rendulic S."/>
            <person name="Jagtap P."/>
            <person name="Rosinus A."/>
            <person name="Eppinger M."/>
            <person name="Baar C."/>
            <person name="Lanz C."/>
            <person name="Keller H."/>
            <person name="Lambert C."/>
            <person name="Evans K.J."/>
            <person name="Goesmann A."/>
            <person name="Meyer F."/>
            <person name="Sockett R.E."/>
            <person name="Schuster S.C."/>
        </authorList>
    </citation>
    <scope>NUCLEOTIDE SEQUENCE [LARGE SCALE GENOMIC DNA]</scope>
    <source>
        <strain evidence="5">ATCC 15356 / DSM 50701 / NCIMB 9529 / HD100</strain>
    </source>
</reference>
<keyword evidence="1" id="KW-0479">Metal-binding</keyword>
<dbReference type="PROSITE" id="PS51747">
    <property type="entry name" value="CYT_DCMP_DEAMINASES_2"/>
    <property type="match status" value="1"/>
</dbReference>
<dbReference type="GO" id="GO:0008270">
    <property type="term" value="F:zinc ion binding"/>
    <property type="evidence" value="ECO:0007669"/>
    <property type="project" value="InterPro"/>
</dbReference>
<dbReference type="InterPro" id="IPR025853">
    <property type="entry name" value="NH3ase_Bd3614-like"/>
</dbReference>
<accession>Q6MHD6</accession>
<keyword evidence="5" id="KW-1185">Reference proteome</keyword>
<evidence type="ECO:0000256" key="2">
    <source>
        <dbReference type="ARBA" id="ARBA00022833"/>
    </source>
</evidence>
<keyword evidence="2" id="KW-0862">Zinc</keyword>
<dbReference type="InterPro" id="IPR016193">
    <property type="entry name" value="Cytidine_deaminase-like"/>
</dbReference>
<name>Q6MHD6_BDEBA</name>
<dbReference type="InterPro" id="IPR002125">
    <property type="entry name" value="CMP_dCMP_dom"/>
</dbReference>
<dbReference type="STRING" id="264462.Bd3614"/>
<gene>
    <name evidence="4" type="ordered locus">Bd3614</name>
</gene>